<dbReference type="InterPro" id="IPR003593">
    <property type="entry name" value="AAA+_ATPase"/>
</dbReference>
<keyword evidence="6" id="KW-1185">Reference proteome</keyword>
<dbReference type="InterPro" id="IPR017911">
    <property type="entry name" value="MacB-like_ATP-bd"/>
</dbReference>
<name>A0AA40T2L6_9NOST</name>
<accession>A0AA40T2L6</accession>
<dbReference type="Pfam" id="PF00005">
    <property type="entry name" value="ABC_tran"/>
    <property type="match status" value="1"/>
</dbReference>
<evidence type="ECO:0000313" key="6">
    <source>
        <dbReference type="Proteomes" id="UP001165986"/>
    </source>
</evidence>
<dbReference type="FunFam" id="3.40.50.300:FF:000032">
    <property type="entry name" value="Export ABC transporter ATP-binding protein"/>
    <property type="match status" value="1"/>
</dbReference>
<evidence type="ECO:0000313" key="5">
    <source>
        <dbReference type="EMBL" id="MBD6619778.1"/>
    </source>
</evidence>
<keyword evidence="2" id="KW-0547">Nucleotide-binding</keyword>
<dbReference type="NCBIfam" id="TIGR02982">
    <property type="entry name" value="heterocyst_DevA"/>
    <property type="match status" value="1"/>
</dbReference>
<dbReference type="CDD" id="cd03255">
    <property type="entry name" value="ABC_MJ0796_LolCDE_FtsE"/>
    <property type="match status" value="1"/>
</dbReference>
<dbReference type="PROSITE" id="PS00211">
    <property type="entry name" value="ABC_TRANSPORTER_1"/>
    <property type="match status" value="1"/>
</dbReference>
<keyword evidence="3 5" id="KW-0067">ATP-binding</keyword>
<dbReference type="PANTHER" id="PTHR24220">
    <property type="entry name" value="IMPORT ATP-BINDING PROTEIN"/>
    <property type="match status" value="1"/>
</dbReference>
<dbReference type="AlphaFoldDB" id="A0AA40T2L6"/>
<dbReference type="GO" id="GO:0005886">
    <property type="term" value="C:plasma membrane"/>
    <property type="evidence" value="ECO:0007669"/>
    <property type="project" value="TreeGrafter"/>
</dbReference>
<evidence type="ECO:0000256" key="2">
    <source>
        <dbReference type="ARBA" id="ARBA00022741"/>
    </source>
</evidence>
<reference evidence="5" key="1">
    <citation type="submission" date="2019-07" db="EMBL/GenBank/DDBJ databases">
        <title>Toxilogical consequences of a new and cryptic species of cyanobacteria (Komarekiella delphini-convector) recovered from the epidermis of a bottlenose dolphin and 1500 ft. in the air.</title>
        <authorList>
            <person name="Brown A.O."/>
            <person name="Dvorak P."/>
            <person name="Villanueva C.D."/>
            <person name="Foss A.J."/>
            <person name="Garvey A.D."/>
            <person name="Gibson Q.A."/>
            <person name="Johansen J.R."/>
            <person name="Casamatta D.A."/>
        </authorList>
    </citation>
    <scope>NUCLEOTIDE SEQUENCE</scope>
    <source>
        <strain evidence="5">SJRDD-AB1</strain>
    </source>
</reference>
<dbReference type="PANTHER" id="PTHR24220:SF376">
    <property type="entry name" value="ABC TRANSPORTER"/>
    <property type="match status" value="1"/>
</dbReference>
<feature type="domain" description="ABC transporter" evidence="4">
    <location>
        <begin position="7"/>
        <end position="231"/>
    </location>
</feature>
<dbReference type="PROSITE" id="PS50893">
    <property type="entry name" value="ABC_TRANSPORTER_2"/>
    <property type="match status" value="1"/>
</dbReference>
<dbReference type="Gene3D" id="3.40.50.300">
    <property type="entry name" value="P-loop containing nucleotide triphosphate hydrolases"/>
    <property type="match status" value="1"/>
</dbReference>
<proteinExistence type="predicted"/>
<dbReference type="GO" id="GO:0022857">
    <property type="term" value="F:transmembrane transporter activity"/>
    <property type="evidence" value="ECO:0007669"/>
    <property type="project" value="TreeGrafter"/>
</dbReference>
<evidence type="ECO:0000256" key="3">
    <source>
        <dbReference type="ARBA" id="ARBA00022840"/>
    </source>
</evidence>
<protein>
    <submittedName>
        <fullName evidence="5">ATP-binding cassette domain-containing protein</fullName>
    </submittedName>
</protein>
<keyword evidence="1" id="KW-0813">Transport</keyword>
<dbReference type="SMART" id="SM00382">
    <property type="entry name" value="AAA"/>
    <property type="match status" value="1"/>
</dbReference>
<evidence type="ECO:0000259" key="4">
    <source>
        <dbReference type="PROSITE" id="PS50893"/>
    </source>
</evidence>
<dbReference type="GO" id="GO:0005524">
    <property type="term" value="F:ATP binding"/>
    <property type="evidence" value="ECO:0007669"/>
    <property type="project" value="UniProtKB-KW"/>
</dbReference>
<organism evidence="5 6">
    <name type="scientific">Komarekiella delphini-convector SJRDD-AB1</name>
    <dbReference type="NCBI Taxonomy" id="2593771"/>
    <lineage>
        <taxon>Bacteria</taxon>
        <taxon>Bacillati</taxon>
        <taxon>Cyanobacteriota</taxon>
        <taxon>Cyanophyceae</taxon>
        <taxon>Nostocales</taxon>
        <taxon>Nostocaceae</taxon>
        <taxon>Komarekiella</taxon>
        <taxon>Komarekiella delphini-convector</taxon>
    </lineage>
</organism>
<dbReference type="InterPro" id="IPR015854">
    <property type="entry name" value="ABC_transpr_LolD-like"/>
</dbReference>
<dbReference type="RefSeq" id="WP_191760971.1">
    <property type="nucleotide sequence ID" value="NZ_VJXY01000047.1"/>
</dbReference>
<dbReference type="InterPro" id="IPR014324">
    <property type="entry name" value="ABC_heterocyst_DevA"/>
</dbReference>
<dbReference type="GO" id="GO:0098796">
    <property type="term" value="C:membrane protein complex"/>
    <property type="evidence" value="ECO:0007669"/>
    <property type="project" value="UniProtKB-ARBA"/>
</dbReference>
<dbReference type="InterPro" id="IPR027417">
    <property type="entry name" value="P-loop_NTPase"/>
</dbReference>
<dbReference type="InterPro" id="IPR003439">
    <property type="entry name" value="ABC_transporter-like_ATP-bd"/>
</dbReference>
<comment type="caution">
    <text evidence="5">The sequence shown here is derived from an EMBL/GenBank/DDBJ whole genome shotgun (WGS) entry which is preliminary data.</text>
</comment>
<sequence>MLKKSIVNIQNLNHFYGTGLLQKQILFDVNLELRTGEIVLLTGPSGSGKSTLLSLIGGLRSVQEGSLEVLNWELNNASNNQLVQIRRNIGYIFQNYNLLGFLTAQQNVQVSAELSKVSRQEVRMRSETILRAVGLGHRLNYYPQQLSGGEKQRVAIACALVNRPRLVLADEPTASLDGQTGRDVVNLMKQLSQENDCAILLVTHDNRISDIGDRTIRIEDGQICEMSKSYSY</sequence>
<dbReference type="SUPFAM" id="SSF52540">
    <property type="entry name" value="P-loop containing nucleoside triphosphate hydrolases"/>
    <property type="match status" value="1"/>
</dbReference>
<gene>
    <name evidence="5" type="ORF">FNW02_29190</name>
</gene>
<dbReference type="Proteomes" id="UP001165986">
    <property type="component" value="Unassembled WGS sequence"/>
</dbReference>
<dbReference type="GO" id="GO:0016887">
    <property type="term" value="F:ATP hydrolysis activity"/>
    <property type="evidence" value="ECO:0007669"/>
    <property type="project" value="InterPro"/>
</dbReference>
<dbReference type="InterPro" id="IPR017871">
    <property type="entry name" value="ABC_transporter-like_CS"/>
</dbReference>
<dbReference type="EMBL" id="VJXY01000047">
    <property type="protein sequence ID" value="MBD6619778.1"/>
    <property type="molecule type" value="Genomic_DNA"/>
</dbReference>
<evidence type="ECO:0000256" key="1">
    <source>
        <dbReference type="ARBA" id="ARBA00022448"/>
    </source>
</evidence>